<evidence type="ECO:0000313" key="2">
    <source>
        <dbReference type="Proteomes" id="UP000052232"/>
    </source>
</evidence>
<dbReference type="AlphaFoldDB" id="A0A0J7Y2M1"/>
<dbReference type="GO" id="GO:0006310">
    <property type="term" value="P:DNA recombination"/>
    <property type="evidence" value="ECO:0007669"/>
    <property type="project" value="InterPro"/>
</dbReference>
<accession>A0A0J7Y2M1</accession>
<dbReference type="GO" id="GO:0000287">
    <property type="term" value="F:magnesium ion binding"/>
    <property type="evidence" value="ECO:0007669"/>
    <property type="project" value="InterPro"/>
</dbReference>
<gene>
    <name evidence="1" type="ORF">V473_07115</name>
</gene>
<dbReference type="RefSeq" id="WP_066601835.1">
    <property type="nucleotide sequence ID" value="NZ_KQ130434.1"/>
</dbReference>
<comment type="caution">
    <text evidence="1">The sequence shown here is derived from an EMBL/GenBank/DDBJ whole genome shotgun (WGS) entry which is preliminary data.</text>
</comment>
<dbReference type="SUPFAM" id="SSF103084">
    <property type="entry name" value="Holliday junction resolvase RusA"/>
    <property type="match status" value="1"/>
</dbReference>
<keyword evidence="2" id="KW-1185">Reference proteome</keyword>
<organism evidence="1 2">
    <name type="scientific">Sphingobium cupriresistens LL01</name>
    <dbReference type="NCBI Taxonomy" id="1420583"/>
    <lineage>
        <taxon>Bacteria</taxon>
        <taxon>Pseudomonadati</taxon>
        <taxon>Pseudomonadota</taxon>
        <taxon>Alphaproteobacteria</taxon>
        <taxon>Sphingomonadales</taxon>
        <taxon>Sphingomonadaceae</taxon>
        <taxon>Sphingobium</taxon>
    </lineage>
</organism>
<dbReference type="EMBL" id="JACT01000001">
    <property type="protein sequence ID" value="KMS57947.1"/>
    <property type="molecule type" value="Genomic_DNA"/>
</dbReference>
<reference evidence="1 2" key="1">
    <citation type="journal article" date="2015" name="G3 (Bethesda)">
        <title>Insights into Ongoing Evolution of the Hexachlorocyclohexane Catabolic Pathway from Comparative Genomics of Ten Sphingomonadaceae Strains.</title>
        <authorList>
            <person name="Pearce S.L."/>
            <person name="Oakeshott J.G."/>
            <person name="Pandey G."/>
        </authorList>
    </citation>
    <scope>NUCLEOTIDE SEQUENCE [LARGE SCALE GENOMIC DNA]</scope>
    <source>
        <strain evidence="1 2">LL01</strain>
    </source>
</reference>
<dbReference type="GO" id="GO:0006281">
    <property type="term" value="P:DNA repair"/>
    <property type="evidence" value="ECO:0007669"/>
    <property type="project" value="InterPro"/>
</dbReference>
<dbReference type="PATRIC" id="fig|1420583.3.peg.1433"/>
<sequence>MQIALPFPASILAGHAKGNGNWAKIKATKEHREWARLATLEACPNVSGEGDIRLHIRFMPANRRGDRVNFPNRMKPYFDGIADALRVNDSRFLPSYEFCAPGGVGQVVVEVVGE</sequence>
<dbReference type="STRING" id="1420583.V473_07115"/>
<dbReference type="InterPro" id="IPR036614">
    <property type="entry name" value="RusA-like_sf"/>
</dbReference>
<protein>
    <submittedName>
        <fullName evidence="1">Uncharacterized protein</fullName>
    </submittedName>
</protein>
<evidence type="ECO:0000313" key="1">
    <source>
        <dbReference type="EMBL" id="KMS57947.1"/>
    </source>
</evidence>
<proteinExistence type="predicted"/>
<dbReference type="Proteomes" id="UP000052232">
    <property type="component" value="Unassembled WGS sequence"/>
</dbReference>
<dbReference type="Gene3D" id="3.30.1330.70">
    <property type="entry name" value="Holliday junction resolvase RusA"/>
    <property type="match status" value="1"/>
</dbReference>
<name>A0A0J7Y2M1_9SPHN</name>